<dbReference type="EMBL" id="JBHSWB010000004">
    <property type="protein sequence ID" value="MFC6663892.1"/>
    <property type="molecule type" value="Genomic_DNA"/>
</dbReference>
<evidence type="ECO:0000313" key="3">
    <source>
        <dbReference type="Proteomes" id="UP001596317"/>
    </source>
</evidence>
<dbReference type="RefSeq" id="WP_224609791.1">
    <property type="nucleotide sequence ID" value="NZ_JAIQXV010000012.1"/>
</dbReference>
<keyword evidence="3" id="KW-1185">Reference proteome</keyword>
<accession>A0ABW1ZVB8</accession>
<sequence length="263" mass="28507">MTTEPKPPRRNQTSMYVNVNRARQLASAVIVQGNSALTYDLPLISDAPEQEVLIALIQRCRAGEQIHVYSSQSAVADAVRQNPPALRAAVARRHANLQHKRAHGAKAALWQRALHFQVTGQLDALNTDPNVVNLHVSCLTDGRHVYTCAALQGLNTLKLYTHTDTHHDLIASDLGAVVWGLKQAPSASHVNIHLSHPATAKLLMELEQRLAAQDPYATGPAVTAIRQQVSDLRLRPRIEALPAPGQPLPAISSLARLGAATLL</sequence>
<organism evidence="2 3">
    <name type="scientific">Deinococcus multiflagellatus</name>
    <dbReference type="NCBI Taxonomy" id="1656887"/>
    <lineage>
        <taxon>Bacteria</taxon>
        <taxon>Thermotogati</taxon>
        <taxon>Deinococcota</taxon>
        <taxon>Deinococci</taxon>
        <taxon>Deinococcales</taxon>
        <taxon>Deinococcaceae</taxon>
        <taxon>Deinococcus</taxon>
    </lineage>
</organism>
<proteinExistence type="predicted"/>
<dbReference type="EMBL" id="JBHSWB010000004">
    <property type="protein sequence ID" value="MFC6663645.1"/>
    <property type="molecule type" value="Genomic_DNA"/>
</dbReference>
<protein>
    <submittedName>
        <fullName evidence="2">Uncharacterized protein</fullName>
    </submittedName>
</protein>
<gene>
    <name evidence="1" type="ORF">ACFP90_26900</name>
    <name evidence="2" type="ORF">ACFP90_28265</name>
</gene>
<reference evidence="2" key="3">
    <citation type="submission" date="2024-09" db="EMBL/GenBank/DDBJ databases">
        <authorList>
            <person name="Sun Q."/>
            <person name="Mori K."/>
        </authorList>
    </citation>
    <scope>NUCLEOTIDE SEQUENCE</scope>
    <source>
        <strain evidence="2">NBRC 112888</strain>
    </source>
</reference>
<evidence type="ECO:0000313" key="2">
    <source>
        <dbReference type="EMBL" id="MFC6663892.1"/>
    </source>
</evidence>
<dbReference type="Proteomes" id="UP001596317">
    <property type="component" value="Unassembled WGS sequence"/>
</dbReference>
<name>A0ABW1ZVB8_9DEIO</name>
<reference evidence="2" key="1">
    <citation type="journal article" date="2014" name="Int. J. Syst. Evol. Microbiol.">
        <title>Complete genome of a new Firmicutes species belonging to the dominant human colonic microbiota ('Ruminococcus bicirculans') reveals two chromosomes and a selective capacity to utilize plant glucans.</title>
        <authorList>
            <consortium name="NISC Comparative Sequencing Program"/>
            <person name="Wegmann U."/>
            <person name="Louis P."/>
            <person name="Goesmann A."/>
            <person name="Henrissat B."/>
            <person name="Duncan S.H."/>
            <person name="Flint H.J."/>
        </authorList>
    </citation>
    <scope>NUCLEOTIDE SEQUENCE</scope>
    <source>
        <strain evidence="2">NBRC 112888</strain>
    </source>
</reference>
<comment type="caution">
    <text evidence="2">The sequence shown here is derived from an EMBL/GenBank/DDBJ whole genome shotgun (WGS) entry which is preliminary data.</text>
</comment>
<reference evidence="3" key="2">
    <citation type="journal article" date="2019" name="Int. J. Syst. Evol. Microbiol.">
        <title>The Global Catalogue of Microorganisms (GCM) 10K type strain sequencing project: providing services to taxonomists for standard genome sequencing and annotation.</title>
        <authorList>
            <consortium name="The Broad Institute Genomics Platform"/>
            <consortium name="The Broad Institute Genome Sequencing Center for Infectious Disease"/>
            <person name="Wu L."/>
            <person name="Ma J."/>
        </authorList>
    </citation>
    <scope>NUCLEOTIDE SEQUENCE [LARGE SCALE GENOMIC DNA]</scope>
    <source>
        <strain evidence="3">CCUG 63830</strain>
    </source>
</reference>
<evidence type="ECO:0000313" key="1">
    <source>
        <dbReference type="EMBL" id="MFC6663645.1"/>
    </source>
</evidence>